<evidence type="ECO:0000259" key="2">
    <source>
        <dbReference type="Pfam" id="PF00535"/>
    </source>
</evidence>
<name>A0ABW6GI96_9ACTN</name>
<dbReference type="PANTHER" id="PTHR43685:SF2">
    <property type="entry name" value="GLYCOSYLTRANSFERASE 2-LIKE DOMAIN-CONTAINING PROTEIN"/>
    <property type="match status" value="1"/>
</dbReference>
<dbReference type="EMBL" id="JBHYPX010000016">
    <property type="protein sequence ID" value="MFE1352462.1"/>
    <property type="molecule type" value="Genomic_DNA"/>
</dbReference>
<dbReference type="InterPro" id="IPR050834">
    <property type="entry name" value="Glycosyltransf_2"/>
</dbReference>
<protein>
    <submittedName>
        <fullName evidence="4">Glycosyltransferase</fullName>
        <ecNumber evidence="4">2.4.-.-</ecNumber>
    </submittedName>
</protein>
<dbReference type="Gene3D" id="3.90.550.10">
    <property type="entry name" value="Spore Coat Polysaccharide Biosynthesis Protein SpsA, Chain A"/>
    <property type="match status" value="1"/>
</dbReference>
<accession>A0ABW6GI96</accession>
<dbReference type="RefSeq" id="WP_380325146.1">
    <property type="nucleotide sequence ID" value="NZ_JBHYPW010000028.1"/>
</dbReference>
<dbReference type="GO" id="GO:0016757">
    <property type="term" value="F:glycosyltransferase activity"/>
    <property type="evidence" value="ECO:0007669"/>
    <property type="project" value="UniProtKB-KW"/>
</dbReference>
<dbReference type="EC" id="2.4.-.-" evidence="4"/>
<sequence length="305" mass="34017">MAVQPTVSVVIPTYNRADLLGHTLDALAGQDLPAEQFEVLVVDDGSTDGTADVVRAHRDGGRLRVRYFFQEDEGFRVAAARNVGIANAEGEVCVFVDSGVLLHSGGLRAHLDTHRATEGPAAVCGYVYCFNQDNEDAREIRAFVDPAEPSAAIEALRADGRWPDYREGFYARNEHRFHELPAPWFLYWTCNTSANTEQLRSVGMFDEAFRCWGGEDIDLGYRLHLDGARFVVNRDAAALHYPHEKVYDERAVSAVDNYRYIAEKYATPITDLLTIVPTVDFLTVNDRITEQGLPRCADFLAAQRG</sequence>
<dbReference type="InterPro" id="IPR027791">
    <property type="entry name" value="Galactosyl_T_C"/>
</dbReference>
<dbReference type="InterPro" id="IPR001173">
    <property type="entry name" value="Glyco_trans_2-like"/>
</dbReference>
<dbReference type="InterPro" id="IPR029044">
    <property type="entry name" value="Nucleotide-diphossugar_trans"/>
</dbReference>
<evidence type="ECO:0000259" key="3">
    <source>
        <dbReference type="Pfam" id="PF02709"/>
    </source>
</evidence>
<keyword evidence="5" id="KW-1185">Reference proteome</keyword>
<reference evidence="4 5" key="1">
    <citation type="submission" date="2024-09" db="EMBL/GenBank/DDBJ databases">
        <title>The Natural Products Discovery Center: Release of the First 8490 Sequenced Strains for Exploring Actinobacteria Biosynthetic Diversity.</title>
        <authorList>
            <person name="Kalkreuter E."/>
            <person name="Kautsar S.A."/>
            <person name="Yang D."/>
            <person name="Bader C.D."/>
            <person name="Teijaro C.N."/>
            <person name="Fluegel L."/>
            <person name="Davis C.M."/>
            <person name="Simpson J.R."/>
            <person name="Lauterbach L."/>
            <person name="Steele A.D."/>
            <person name="Gui C."/>
            <person name="Meng S."/>
            <person name="Li G."/>
            <person name="Viehrig K."/>
            <person name="Ye F."/>
            <person name="Su P."/>
            <person name="Kiefer A.F."/>
            <person name="Nichols A."/>
            <person name="Cepeda A.J."/>
            <person name="Yan W."/>
            <person name="Fan B."/>
            <person name="Jiang Y."/>
            <person name="Adhikari A."/>
            <person name="Zheng C.-J."/>
            <person name="Schuster L."/>
            <person name="Cowan T.M."/>
            <person name="Smanski M.J."/>
            <person name="Chevrette M.G."/>
            <person name="De Carvalho L.P.S."/>
            <person name="Shen B."/>
        </authorList>
    </citation>
    <scope>NUCLEOTIDE SEQUENCE [LARGE SCALE GENOMIC DNA]</scope>
    <source>
        <strain evidence="4 5">NPDC058753</strain>
    </source>
</reference>
<evidence type="ECO:0000313" key="4">
    <source>
        <dbReference type="EMBL" id="MFE1352462.1"/>
    </source>
</evidence>
<gene>
    <name evidence="4" type="ORF">ACFW6T_10780</name>
</gene>
<proteinExistence type="predicted"/>
<keyword evidence="1 4" id="KW-0808">Transferase</keyword>
<dbReference type="SUPFAM" id="SSF53448">
    <property type="entry name" value="Nucleotide-diphospho-sugar transferases"/>
    <property type="match status" value="1"/>
</dbReference>
<feature type="domain" description="Glycosyltransferase 2-like" evidence="2">
    <location>
        <begin position="8"/>
        <end position="142"/>
    </location>
</feature>
<comment type="caution">
    <text evidence="4">The sequence shown here is derived from an EMBL/GenBank/DDBJ whole genome shotgun (WGS) entry which is preliminary data.</text>
</comment>
<dbReference type="Pfam" id="PF02709">
    <property type="entry name" value="Glyco_transf_7C"/>
    <property type="match status" value="1"/>
</dbReference>
<dbReference type="Pfam" id="PF00535">
    <property type="entry name" value="Glycos_transf_2"/>
    <property type="match status" value="1"/>
</dbReference>
<evidence type="ECO:0000313" key="5">
    <source>
        <dbReference type="Proteomes" id="UP001599542"/>
    </source>
</evidence>
<dbReference type="PANTHER" id="PTHR43685">
    <property type="entry name" value="GLYCOSYLTRANSFERASE"/>
    <property type="match status" value="1"/>
</dbReference>
<evidence type="ECO:0000256" key="1">
    <source>
        <dbReference type="ARBA" id="ARBA00022679"/>
    </source>
</evidence>
<organism evidence="4 5">
    <name type="scientific">Kitasatospora phosalacinea</name>
    <dbReference type="NCBI Taxonomy" id="2065"/>
    <lineage>
        <taxon>Bacteria</taxon>
        <taxon>Bacillati</taxon>
        <taxon>Actinomycetota</taxon>
        <taxon>Actinomycetes</taxon>
        <taxon>Kitasatosporales</taxon>
        <taxon>Streptomycetaceae</taxon>
        <taxon>Kitasatospora</taxon>
    </lineage>
</organism>
<feature type="domain" description="Galactosyltransferase C-terminal" evidence="3">
    <location>
        <begin position="184"/>
        <end position="230"/>
    </location>
</feature>
<keyword evidence="4" id="KW-0328">Glycosyltransferase</keyword>
<dbReference type="Proteomes" id="UP001599542">
    <property type="component" value="Unassembled WGS sequence"/>
</dbReference>